<comment type="similarity">
    <text evidence="2">Belongs to the inositol monophosphatase superfamily.</text>
</comment>
<protein>
    <submittedName>
        <fullName evidence="7">Inositol-phosphate phosphatase/L-galactose 1-phosphate phosphatase/histidinol-phosphatase</fullName>
        <ecNumber evidence="7">3.1.3.15</ecNumber>
        <ecNumber evidence="7">3.1.3.25</ecNumber>
        <ecNumber evidence="7">3.1.3.93</ecNumber>
    </submittedName>
</protein>
<evidence type="ECO:0000313" key="8">
    <source>
        <dbReference type="Proteomes" id="UP000581135"/>
    </source>
</evidence>
<evidence type="ECO:0000256" key="6">
    <source>
        <dbReference type="PIRSR" id="PIRSR600760-2"/>
    </source>
</evidence>
<organism evidence="7 8">
    <name type="scientific">Limibacillus halophilus</name>
    <dbReference type="NCBI Taxonomy" id="1579333"/>
    <lineage>
        <taxon>Bacteria</taxon>
        <taxon>Pseudomonadati</taxon>
        <taxon>Pseudomonadota</taxon>
        <taxon>Alphaproteobacteria</taxon>
        <taxon>Rhodospirillales</taxon>
        <taxon>Rhodovibrionaceae</taxon>
        <taxon>Limibacillus</taxon>
    </lineage>
</organism>
<dbReference type="AlphaFoldDB" id="A0A839SYI9"/>
<dbReference type="Gene3D" id="3.40.190.80">
    <property type="match status" value="1"/>
</dbReference>
<keyword evidence="5 6" id="KW-0460">Magnesium</keyword>
<dbReference type="Pfam" id="PF00459">
    <property type="entry name" value="Inositol_P"/>
    <property type="match status" value="1"/>
</dbReference>
<dbReference type="EC" id="3.1.3.25" evidence="7"/>
<name>A0A839SYI9_9PROT</name>
<dbReference type="EC" id="3.1.3.93" evidence="7"/>
<keyword evidence="8" id="KW-1185">Reference proteome</keyword>
<evidence type="ECO:0000313" key="7">
    <source>
        <dbReference type="EMBL" id="MBB3066095.1"/>
    </source>
</evidence>
<gene>
    <name evidence="7" type="ORF">FHR98_002398</name>
</gene>
<proteinExistence type="inferred from homology"/>
<dbReference type="PROSITE" id="PS00629">
    <property type="entry name" value="IMP_1"/>
    <property type="match status" value="1"/>
</dbReference>
<dbReference type="EMBL" id="JACHXA010000006">
    <property type="protein sequence ID" value="MBB3066095.1"/>
    <property type="molecule type" value="Genomic_DNA"/>
</dbReference>
<dbReference type="GO" id="GO:0000105">
    <property type="term" value="P:L-histidine biosynthetic process"/>
    <property type="evidence" value="ECO:0007669"/>
    <property type="project" value="TreeGrafter"/>
</dbReference>
<sequence>MPQVFQDTDFLNRCLSIAAEAADAAAAVTRGYFRREIDVISKNDESPVTRADREAELAARAVFEKHFPKHGIIGEEQGVSRGDAEFIWVIDPIDGTKQFVTGNIGYGSLFALTWNGEPLLGLIDMPMKHERWAAARGLGTLFTDYRGTHKSHVRACPTLSDAMLTATAPEMFKGPKIPAFQRLSEAVRFTTWGNDCYGFGLLASGFVDLVVESSLGVYDYMALVPVIEEAGGIMTDWQGAPLTLQSDGSVIAAGDRRCLEATLSLLAESL</sequence>
<dbReference type="GO" id="GO:0004401">
    <property type="term" value="F:histidinol-phosphatase activity"/>
    <property type="evidence" value="ECO:0007669"/>
    <property type="project" value="UniProtKB-EC"/>
</dbReference>
<feature type="binding site" evidence="6">
    <location>
        <position position="93"/>
    </location>
    <ligand>
        <name>Mg(2+)</name>
        <dbReference type="ChEBI" id="CHEBI:18420"/>
        <label>2</label>
    </ligand>
</feature>
<dbReference type="GO" id="GO:0052834">
    <property type="term" value="F:inositol monophosphate phosphatase activity"/>
    <property type="evidence" value="ECO:0007669"/>
    <property type="project" value="UniProtKB-EC"/>
</dbReference>
<evidence type="ECO:0000256" key="3">
    <source>
        <dbReference type="ARBA" id="ARBA00022723"/>
    </source>
</evidence>
<evidence type="ECO:0000256" key="5">
    <source>
        <dbReference type="ARBA" id="ARBA00022842"/>
    </source>
</evidence>
<evidence type="ECO:0000256" key="2">
    <source>
        <dbReference type="ARBA" id="ARBA00009759"/>
    </source>
</evidence>
<dbReference type="GO" id="GO:0046872">
    <property type="term" value="F:metal ion binding"/>
    <property type="evidence" value="ECO:0007669"/>
    <property type="project" value="UniProtKB-KW"/>
</dbReference>
<dbReference type="PRINTS" id="PR00377">
    <property type="entry name" value="IMPHPHTASES"/>
</dbReference>
<comment type="cofactor">
    <cofactor evidence="1 6">
        <name>Mg(2+)</name>
        <dbReference type="ChEBI" id="CHEBI:18420"/>
    </cofactor>
</comment>
<dbReference type="Gene3D" id="3.30.540.10">
    <property type="entry name" value="Fructose-1,6-Bisphosphatase, subunit A, domain 1"/>
    <property type="match status" value="1"/>
</dbReference>
<dbReference type="CDD" id="cd01641">
    <property type="entry name" value="Bacterial_IMPase_like_1"/>
    <property type="match status" value="1"/>
</dbReference>
<dbReference type="Proteomes" id="UP000581135">
    <property type="component" value="Unassembled WGS sequence"/>
</dbReference>
<keyword evidence="4 7" id="KW-0378">Hydrolase</keyword>
<accession>A0A839SYI9</accession>
<feature type="binding site" evidence="6">
    <location>
        <position position="91"/>
    </location>
    <ligand>
        <name>Mg(2+)</name>
        <dbReference type="ChEBI" id="CHEBI:18420"/>
        <label>1</label>
        <note>catalytic</note>
    </ligand>
</feature>
<dbReference type="EC" id="3.1.3.15" evidence="7"/>
<dbReference type="PANTHER" id="PTHR43200">
    <property type="entry name" value="PHOSPHATASE"/>
    <property type="match status" value="1"/>
</dbReference>
<dbReference type="InterPro" id="IPR051090">
    <property type="entry name" value="Inositol_monoP_superfamily"/>
</dbReference>
<feature type="binding site" evidence="6">
    <location>
        <position position="94"/>
    </location>
    <ligand>
        <name>Mg(2+)</name>
        <dbReference type="ChEBI" id="CHEBI:18420"/>
        <label>1</label>
        <note>catalytic</note>
    </ligand>
</feature>
<evidence type="ECO:0000256" key="1">
    <source>
        <dbReference type="ARBA" id="ARBA00001946"/>
    </source>
</evidence>
<feature type="binding site" evidence="6">
    <location>
        <position position="219"/>
    </location>
    <ligand>
        <name>Mg(2+)</name>
        <dbReference type="ChEBI" id="CHEBI:18420"/>
        <label>1</label>
        <note>catalytic</note>
    </ligand>
</feature>
<dbReference type="RefSeq" id="WP_322091251.1">
    <property type="nucleotide sequence ID" value="NZ_JACHXA010000006.1"/>
</dbReference>
<dbReference type="InterPro" id="IPR020583">
    <property type="entry name" value="Inositol_monoP_metal-BS"/>
</dbReference>
<keyword evidence="3 6" id="KW-0479">Metal-binding</keyword>
<feature type="binding site" evidence="6">
    <location>
        <position position="75"/>
    </location>
    <ligand>
        <name>Mg(2+)</name>
        <dbReference type="ChEBI" id="CHEBI:18420"/>
        <label>1</label>
        <note>catalytic</note>
    </ligand>
</feature>
<evidence type="ECO:0000256" key="4">
    <source>
        <dbReference type="ARBA" id="ARBA00022801"/>
    </source>
</evidence>
<dbReference type="InterPro" id="IPR000760">
    <property type="entry name" value="Inositol_monophosphatase-like"/>
</dbReference>
<reference evidence="7 8" key="1">
    <citation type="submission" date="2020-08" db="EMBL/GenBank/DDBJ databases">
        <title>Genomic Encyclopedia of Type Strains, Phase III (KMG-III): the genomes of soil and plant-associated and newly described type strains.</title>
        <authorList>
            <person name="Whitman W."/>
        </authorList>
    </citation>
    <scope>NUCLEOTIDE SEQUENCE [LARGE SCALE GENOMIC DNA]</scope>
    <source>
        <strain evidence="7 8">CECT 8803</strain>
    </source>
</reference>
<comment type="caution">
    <text evidence="7">The sequence shown here is derived from an EMBL/GenBank/DDBJ whole genome shotgun (WGS) entry which is preliminary data.</text>
</comment>
<dbReference type="SUPFAM" id="SSF56655">
    <property type="entry name" value="Carbohydrate phosphatase"/>
    <property type="match status" value="1"/>
</dbReference>
<dbReference type="PANTHER" id="PTHR43200:SF6">
    <property type="entry name" value="3'(2'),5'-BISPHOSPHATE NUCLEOTIDASE"/>
    <property type="match status" value="1"/>
</dbReference>